<proteinExistence type="predicted"/>
<evidence type="ECO:0000313" key="1">
    <source>
        <dbReference type="EMBL" id="CDW27118.1"/>
    </source>
</evidence>
<accession>A0A0K2TLY0</accession>
<evidence type="ECO:0008006" key="2">
    <source>
        <dbReference type="Google" id="ProtNLM"/>
    </source>
</evidence>
<dbReference type="InterPro" id="IPR036361">
    <property type="entry name" value="SAP_dom_sf"/>
</dbReference>
<dbReference type="EMBL" id="HACA01009757">
    <property type="protein sequence ID" value="CDW27118.1"/>
    <property type="molecule type" value="Transcribed_RNA"/>
</dbReference>
<name>A0A0K2TLY0_LEPSM</name>
<dbReference type="AlphaFoldDB" id="A0A0K2TLY0"/>
<protein>
    <recommendedName>
        <fullName evidence="2">SAP domain-containing protein</fullName>
    </recommendedName>
</protein>
<dbReference type="Gene3D" id="1.10.720.30">
    <property type="entry name" value="SAP domain"/>
    <property type="match status" value="1"/>
</dbReference>
<reference evidence="1" key="1">
    <citation type="submission" date="2014-05" db="EMBL/GenBank/DDBJ databases">
        <authorList>
            <person name="Chronopoulou M."/>
        </authorList>
    </citation>
    <scope>NUCLEOTIDE SEQUENCE</scope>
    <source>
        <tissue evidence="1">Whole organism</tissue>
    </source>
</reference>
<sequence>MELMTELVKRGARTHGKKLLLIERLQFYDSNDDFRRSVVQIPDLIPMLNW</sequence>
<organism evidence="1">
    <name type="scientific">Lepeophtheirus salmonis</name>
    <name type="common">Salmon louse</name>
    <name type="synonym">Caligus salmonis</name>
    <dbReference type="NCBI Taxonomy" id="72036"/>
    <lineage>
        <taxon>Eukaryota</taxon>
        <taxon>Metazoa</taxon>
        <taxon>Ecdysozoa</taxon>
        <taxon>Arthropoda</taxon>
        <taxon>Crustacea</taxon>
        <taxon>Multicrustacea</taxon>
        <taxon>Hexanauplia</taxon>
        <taxon>Copepoda</taxon>
        <taxon>Siphonostomatoida</taxon>
        <taxon>Caligidae</taxon>
        <taxon>Lepeophtheirus</taxon>
    </lineage>
</organism>